<dbReference type="InterPro" id="IPR038765">
    <property type="entry name" value="Papain-like_cys_pep_sf"/>
</dbReference>
<dbReference type="InterPro" id="IPR010846">
    <property type="entry name" value="AmiA-like"/>
</dbReference>
<organism evidence="1 2">
    <name type="scientific">Serratia aquatilis</name>
    <dbReference type="NCBI Taxonomy" id="1737515"/>
    <lineage>
        <taxon>Bacteria</taxon>
        <taxon>Pseudomonadati</taxon>
        <taxon>Pseudomonadota</taxon>
        <taxon>Gammaproteobacteria</taxon>
        <taxon>Enterobacterales</taxon>
        <taxon>Yersiniaceae</taxon>
        <taxon>Serratia</taxon>
    </lineage>
</organism>
<dbReference type="EMBL" id="JBHLXG010000038">
    <property type="protein sequence ID" value="MFC0229448.1"/>
    <property type="molecule type" value="Genomic_DNA"/>
</dbReference>
<dbReference type="Gene3D" id="1.10.3670.10">
    <property type="entry name" value="Putative xylanase like domain"/>
    <property type="match status" value="1"/>
</dbReference>
<protein>
    <submittedName>
        <fullName evidence="1">DUF1460 domain-containing protein</fullName>
    </submittedName>
</protein>
<keyword evidence="2" id="KW-1185">Reference proteome</keyword>
<reference evidence="1 2" key="1">
    <citation type="submission" date="2024-09" db="EMBL/GenBank/DDBJ databases">
        <authorList>
            <person name="Sun Q."/>
            <person name="Mori K."/>
        </authorList>
    </citation>
    <scope>NUCLEOTIDE SEQUENCE [LARGE SCALE GENOMIC DNA]</scope>
    <source>
        <strain evidence="1 2">CCM 8626</strain>
    </source>
</reference>
<gene>
    <name evidence="1" type="ORF">ACFFJ3_23615</name>
</gene>
<accession>A0ABV6EKS3</accession>
<name>A0ABV6EKS3_9GAMM</name>
<dbReference type="RefSeq" id="WP_380680714.1">
    <property type="nucleotide sequence ID" value="NZ_CP173186.1"/>
</dbReference>
<comment type="caution">
    <text evidence="1">The sequence shown here is derived from an EMBL/GenBank/DDBJ whole genome shotgun (WGS) entry which is preliminary data.</text>
</comment>
<dbReference type="Gene3D" id="2.30.260.10">
    <property type="entry name" value="putative xylanase like domain"/>
    <property type="match status" value="1"/>
</dbReference>
<evidence type="ECO:0000313" key="1">
    <source>
        <dbReference type="EMBL" id="MFC0229448.1"/>
    </source>
</evidence>
<dbReference type="PROSITE" id="PS51257">
    <property type="entry name" value="PROKAR_LIPOPROTEIN"/>
    <property type="match status" value="1"/>
</dbReference>
<sequence length="278" mass="31029">MYRFALTMLIATVVGCSSQQPVRNPIESKPQKVEHQTMTTVTMDDYTVNKLQAILALQEAVPGLDNGQAIALLSQPFLGTPYVANRLIGSANTPERLVIDFGALDCFTYLDYVEALRTATSESEFVENVIQTRYVKGEIDFQHRKHFFSDWAQTEHVLTDDITAQISPHAVTVVKHLNRKADGDIYLPGIAVKTRNITYIPSEFIDEKTIGQLRTGDYIGIYTPLPGLDVTHTGFFIITPEGPVLRHASSRKESMQVIDSAFTDYVLKTPGIVVLRPR</sequence>
<dbReference type="Proteomes" id="UP001589792">
    <property type="component" value="Unassembled WGS sequence"/>
</dbReference>
<dbReference type="SUPFAM" id="SSF54001">
    <property type="entry name" value="Cysteine proteinases"/>
    <property type="match status" value="1"/>
</dbReference>
<evidence type="ECO:0000313" key="2">
    <source>
        <dbReference type="Proteomes" id="UP001589792"/>
    </source>
</evidence>
<proteinExistence type="predicted"/>
<dbReference type="Pfam" id="PF07313">
    <property type="entry name" value="AmiA-like"/>
    <property type="match status" value="1"/>
</dbReference>